<evidence type="ECO:0000256" key="7">
    <source>
        <dbReference type="ARBA" id="ARBA00023136"/>
    </source>
</evidence>
<keyword evidence="7 8" id="KW-0472">Membrane</keyword>
<comment type="caution">
    <text evidence="10">The sequence shown here is derived from an EMBL/GenBank/DDBJ whole genome shotgun (WGS) entry which is preliminary data.</text>
</comment>
<dbReference type="GO" id="GO:0005886">
    <property type="term" value="C:plasma membrane"/>
    <property type="evidence" value="ECO:0007669"/>
    <property type="project" value="UniProtKB-SubCell"/>
</dbReference>
<feature type="transmembrane region" description="Helical" evidence="8">
    <location>
        <begin position="89"/>
        <end position="117"/>
    </location>
</feature>
<keyword evidence="4" id="KW-1003">Cell membrane</keyword>
<dbReference type="AlphaFoldDB" id="A0A7V4E394"/>
<feature type="transmembrane region" description="Helical" evidence="8">
    <location>
        <begin position="319"/>
        <end position="346"/>
    </location>
</feature>
<feature type="transmembrane region" description="Helical" evidence="8">
    <location>
        <begin position="52"/>
        <end position="69"/>
    </location>
</feature>
<feature type="transmembrane region" description="Helical" evidence="8">
    <location>
        <begin position="245"/>
        <end position="267"/>
    </location>
</feature>
<evidence type="ECO:0000256" key="5">
    <source>
        <dbReference type="ARBA" id="ARBA00022692"/>
    </source>
</evidence>
<feature type="transmembrane region" description="Helical" evidence="8">
    <location>
        <begin position="176"/>
        <end position="198"/>
    </location>
</feature>
<feature type="domain" description="Citrate transporter-like" evidence="9">
    <location>
        <begin position="31"/>
        <end position="355"/>
    </location>
</feature>
<dbReference type="Pfam" id="PF03600">
    <property type="entry name" value="CitMHS"/>
    <property type="match status" value="1"/>
</dbReference>
<dbReference type="InterPro" id="IPR051475">
    <property type="entry name" value="Diverse_Ion_Transporter"/>
</dbReference>
<feature type="transmembrane region" description="Helical" evidence="8">
    <location>
        <begin position="358"/>
        <end position="386"/>
    </location>
</feature>
<sequence length="428" mass="48950">MTILIFILFFLCYLSMAIFFKFRLYILYSFLILFLFFGFSLSAYFSFIDFNVIMLFIGTFIVAEGFFLSEIPKRIALFLANKSRSLFSSIILFTLFSGFLSIFLENACVVLILAPIAFSLAQTFRTSPLNFIIPLCLASNLQGSATLIGDPPSMILAEKANLDFLDFFIFQGKPSLFFIIQFGFLFSLLTIYLILKPLRNEQLSRSRIEKEKEKRKKKGYFFLIILILFILSLAIFPRIFKGNNYLFYAALISLFYALLTLLFLFLFKLIKPIDFLKIVDYETVLFLIGVFILIGIFKAGGGLLLLKEFLKSLFLSKPIVIYCLLIFFSLLFSSFMDNVPFFLLISELIKLFYPQGKLFYLFMFVSLIASTIGGNITPFGASANIVGVGYLKRKGIKVGFFDFFKLGLPFSLMGTFASAFLLYLLYGL</sequence>
<protein>
    <submittedName>
        <fullName evidence="10">Anion permease</fullName>
    </submittedName>
</protein>
<comment type="similarity">
    <text evidence="2">Belongs to the CitM (TC 2.A.11) transporter family.</text>
</comment>
<feature type="transmembrane region" description="Helical" evidence="8">
    <location>
        <begin position="219"/>
        <end position="239"/>
    </location>
</feature>
<evidence type="ECO:0000256" key="8">
    <source>
        <dbReference type="SAM" id="Phobius"/>
    </source>
</evidence>
<dbReference type="CDD" id="cd00625">
    <property type="entry name" value="ArsB_NhaD_permease"/>
    <property type="match status" value="1"/>
</dbReference>
<dbReference type="PANTHER" id="PTHR43568">
    <property type="entry name" value="P PROTEIN"/>
    <property type="match status" value="1"/>
</dbReference>
<gene>
    <name evidence="10" type="ORF">ENU74_04535</name>
</gene>
<proteinExistence type="inferred from homology"/>
<evidence type="ECO:0000313" key="10">
    <source>
        <dbReference type="EMBL" id="HGK63839.1"/>
    </source>
</evidence>
<evidence type="ECO:0000256" key="6">
    <source>
        <dbReference type="ARBA" id="ARBA00022989"/>
    </source>
</evidence>
<dbReference type="PRINTS" id="PR00758">
    <property type="entry name" value="ARSENICPUMP"/>
</dbReference>
<dbReference type="EMBL" id="DTDR01000118">
    <property type="protein sequence ID" value="HGK63839.1"/>
    <property type="molecule type" value="Genomic_DNA"/>
</dbReference>
<evidence type="ECO:0000256" key="2">
    <source>
        <dbReference type="ARBA" id="ARBA00009843"/>
    </source>
</evidence>
<reference evidence="10" key="1">
    <citation type="journal article" date="2020" name="mSystems">
        <title>Genome- and Community-Level Interaction Insights into Carbon Utilization and Element Cycling Functions of Hydrothermarchaeota in Hydrothermal Sediment.</title>
        <authorList>
            <person name="Zhou Z."/>
            <person name="Liu Y."/>
            <person name="Xu W."/>
            <person name="Pan J."/>
            <person name="Luo Z.H."/>
            <person name="Li M."/>
        </authorList>
    </citation>
    <scope>NUCLEOTIDE SEQUENCE [LARGE SCALE GENOMIC DNA]</scope>
    <source>
        <strain evidence="10">SpSt-697</strain>
    </source>
</reference>
<dbReference type="InterPro" id="IPR004680">
    <property type="entry name" value="Cit_transptr-like_dom"/>
</dbReference>
<organism evidence="10">
    <name type="scientific">candidate division WOR-3 bacterium</name>
    <dbReference type="NCBI Taxonomy" id="2052148"/>
    <lineage>
        <taxon>Bacteria</taxon>
        <taxon>Bacteria division WOR-3</taxon>
    </lineage>
</organism>
<keyword evidence="3" id="KW-0813">Transport</keyword>
<evidence type="ECO:0000256" key="3">
    <source>
        <dbReference type="ARBA" id="ARBA00022448"/>
    </source>
</evidence>
<accession>A0A7V4E394</accession>
<evidence type="ECO:0000256" key="1">
    <source>
        <dbReference type="ARBA" id="ARBA00004651"/>
    </source>
</evidence>
<dbReference type="PANTHER" id="PTHR43568:SF1">
    <property type="entry name" value="P PROTEIN"/>
    <property type="match status" value="1"/>
</dbReference>
<dbReference type="InterPro" id="IPR000802">
    <property type="entry name" value="Arsenical_pump_ArsB"/>
</dbReference>
<feature type="transmembrane region" description="Helical" evidence="8">
    <location>
        <begin position="279"/>
        <end position="299"/>
    </location>
</feature>
<feature type="transmembrane region" description="Helical" evidence="8">
    <location>
        <begin position="406"/>
        <end position="426"/>
    </location>
</feature>
<keyword evidence="5 8" id="KW-0812">Transmembrane</keyword>
<feature type="transmembrane region" description="Helical" evidence="8">
    <location>
        <begin position="27"/>
        <end position="45"/>
    </location>
</feature>
<name>A0A7V4E394_UNCW3</name>
<keyword evidence="6 8" id="KW-1133">Transmembrane helix</keyword>
<evidence type="ECO:0000256" key="4">
    <source>
        <dbReference type="ARBA" id="ARBA00022475"/>
    </source>
</evidence>
<comment type="subcellular location">
    <subcellularLocation>
        <location evidence="1">Cell membrane</location>
        <topology evidence="1">Multi-pass membrane protein</topology>
    </subcellularLocation>
</comment>
<dbReference type="GO" id="GO:0015105">
    <property type="term" value="F:arsenite transmembrane transporter activity"/>
    <property type="evidence" value="ECO:0007669"/>
    <property type="project" value="InterPro"/>
</dbReference>
<evidence type="ECO:0000259" key="9">
    <source>
        <dbReference type="Pfam" id="PF03600"/>
    </source>
</evidence>